<evidence type="ECO:0000313" key="3">
    <source>
        <dbReference type="EMBL" id="KAK1768287.1"/>
    </source>
</evidence>
<dbReference type="Gene3D" id="3.40.50.150">
    <property type="entry name" value="Vaccinia Virus protein VP39"/>
    <property type="match status" value="1"/>
</dbReference>
<evidence type="ECO:0000313" key="4">
    <source>
        <dbReference type="Proteomes" id="UP001244011"/>
    </source>
</evidence>
<dbReference type="PANTHER" id="PTHR43591">
    <property type="entry name" value="METHYLTRANSFERASE"/>
    <property type="match status" value="1"/>
</dbReference>
<dbReference type="Proteomes" id="UP001244011">
    <property type="component" value="Unassembled WGS sequence"/>
</dbReference>
<dbReference type="GO" id="GO:0032259">
    <property type="term" value="P:methylation"/>
    <property type="evidence" value="ECO:0007669"/>
    <property type="project" value="UniProtKB-KW"/>
</dbReference>
<dbReference type="PANTHER" id="PTHR43591:SF10">
    <property type="entry name" value="ABC TRANSMEMBRANE TYPE-1 DOMAIN-CONTAINING PROTEIN-RELATED"/>
    <property type="match status" value="1"/>
</dbReference>
<dbReference type="AlphaFoldDB" id="A0AAJ0C2H1"/>
<feature type="compositionally biased region" description="Low complexity" evidence="2">
    <location>
        <begin position="11"/>
        <end position="34"/>
    </location>
</feature>
<dbReference type="RefSeq" id="XP_060284500.1">
    <property type="nucleotide sequence ID" value="XM_060432425.1"/>
</dbReference>
<feature type="region of interest" description="Disordered" evidence="2">
    <location>
        <begin position="1"/>
        <end position="66"/>
    </location>
</feature>
<dbReference type="GO" id="GO:0008168">
    <property type="term" value="F:methyltransferase activity"/>
    <property type="evidence" value="ECO:0007669"/>
    <property type="project" value="UniProtKB-KW"/>
</dbReference>
<dbReference type="InterPro" id="IPR029063">
    <property type="entry name" value="SAM-dependent_MTases_sf"/>
</dbReference>
<dbReference type="Pfam" id="PF13489">
    <property type="entry name" value="Methyltransf_23"/>
    <property type="match status" value="1"/>
</dbReference>
<reference evidence="3" key="1">
    <citation type="submission" date="2023-06" db="EMBL/GenBank/DDBJ databases">
        <title>Genome-scale phylogeny and comparative genomics of the fungal order Sordariales.</title>
        <authorList>
            <consortium name="Lawrence Berkeley National Laboratory"/>
            <person name="Hensen N."/>
            <person name="Bonometti L."/>
            <person name="Westerberg I."/>
            <person name="Brannstrom I.O."/>
            <person name="Guillou S."/>
            <person name="Cros-Aarteil S."/>
            <person name="Calhoun S."/>
            <person name="Haridas S."/>
            <person name="Kuo A."/>
            <person name="Mondo S."/>
            <person name="Pangilinan J."/>
            <person name="Riley R."/>
            <person name="Labutti K."/>
            <person name="Andreopoulos B."/>
            <person name="Lipzen A."/>
            <person name="Chen C."/>
            <person name="Yanf M."/>
            <person name="Daum C."/>
            <person name="Ng V."/>
            <person name="Clum A."/>
            <person name="Steindorff A."/>
            <person name="Ohm R."/>
            <person name="Martin F."/>
            <person name="Silar P."/>
            <person name="Natvig D."/>
            <person name="Lalanne C."/>
            <person name="Gautier V."/>
            <person name="Ament-Velasquez S.L."/>
            <person name="Kruys A."/>
            <person name="Hutchinson M.I."/>
            <person name="Powell A.J."/>
            <person name="Barry K."/>
            <person name="Miller A.N."/>
            <person name="Grigoriev I.V."/>
            <person name="Debuchy R."/>
            <person name="Gladieux P."/>
            <person name="Thoren M.H."/>
            <person name="Johannesson H."/>
        </authorList>
    </citation>
    <scope>NUCLEOTIDE SEQUENCE</scope>
    <source>
        <strain evidence="3">8032-3</strain>
    </source>
</reference>
<keyword evidence="3" id="KW-0808">Transferase</keyword>
<proteinExistence type="inferred from homology"/>
<keyword evidence="4" id="KW-1185">Reference proteome</keyword>
<comment type="similarity">
    <text evidence="1">Belongs to the methyltransferase superfamily. LaeA methyltransferase family.</text>
</comment>
<evidence type="ECO:0000256" key="2">
    <source>
        <dbReference type="SAM" id="MobiDB-lite"/>
    </source>
</evidence>
<dbReference type="EMBL" id="MU839006">
    <property type="protein sequence ID" value="KAK1768287.1"/>
    <property type="molecule type" value="Genomic_DNA"/>
</dbReference>
<name>A0AAJ0C2H1_9PEZI</name>
<dbReference type="SUPFAM" id="SSF53335">
    <property type="entry name" value="S-adenosyl-L-methionine-dependent methyltransferases"/>
    <property type="match status" value="1"/>
</dbReference>
<comment type="caution">
    <text evidence="3">The sequence shown here is derived from an EMBL/GenBank/DDBJ whole genome shotgun (WGS) entry which is preliminary data.</text>
</comment>
<accession>A0AAJ0C2H1</accession>
<protein>
    <submittedName>
        <fullName evidence="3">S-adenosyl-L-methionine-dependent methyltransferase</fullName>
    </submittedName>
</protein>
<gene>
    <name evidence="3" type="ORF">QBC33DRAFT_610759</name>
</gene>
<dbReference type="GeneID" id="85315612"/>
<sequence>MSATEPKSGQPEPIEAPSSLAPEPATATTAKTLPMLPPEHWTEVAGQDGDGGDDADSAHGDDAAESTASLTSTILRYRTIRGRTYHSEIGNAQYWGANDDGHSESLDILNHVFNLCLDGRLYVAPITDDPKKVLDIGTGTGIWAIDFADQFPGCDVIGTDISPIQPGWVPPNLRFEIEDCTREWTFEENGFDFVHIRYLTGCILDWTEFFKEAYRCLKPGGWLQSYESSPTVFSDDDTLPKDSAIAQWGPIFMGGGEKTGRTFAVVDDGLQNTAMEKAGFVDVQEKWIEVPSGGWPKDPKLREIGQFSQVALLSDVEGFILFFTNVLGWSRDQVQVYIAHLRRELRSLKHHVYYKQKIVWGRKPEAQ</sequence>
<dbReference type="CDD" id="cd02440">
    <property type="entry name" value="AdoMet_MTases"/>
    <property type="match status" value="1"/>
</dbReference>
<organism evidence="3 4">
    <name type="scientific">Phialemonium atrogriseum</name>
    <dbReference type="NCBI Taxonomy" id="1093897"/>
    <lineage>
        <taxon>Eukaryota</taxon>
        <taxon>Fungi</taxon>
        <taxon>Dikarya</taxon>
        <taxon>Ascomycota</taxon>
        <taxon>Pezizomycotina</taxon>
        <taxon>Sordariomycetes</taxon>
        <taxon>Sordariomycetidae</taxon>
        <taxon>Cephalothecales</taxon>
        <taxon>Cephalothecaceae</taxon>
        <taxon>Phialemonium</taxon>
    </lineage>
</organism>
<keyword evidence="3" id="KW-0489">Methyltransferase</keyword>
<evidence type="ECO:0000256" key="1">
    <source>
        <dbReference type="ARBA" id="ARBA00038158"/>
    </source>
</evidence>